<dbReference type="RefSeq" id="WP_103774782.1">
    <property type="nucleotide sequence ID" value="NZ_PQLX01000001.1"/>
</dbReference>
<reference evidence="2 3" key="1">
    <citation type="submission" date="2018-01" db="EMBL/GenBank/DDBJ databases">
        <title>Complete genome sequences of 14 Citrobacter spp. isolated from plant in Canada.</title>
        <authorList>
            <person name="Bhandare S.G."/>
            <person name="Colavecchio A."/>
            <person name="Jeukens J."/>
            <person name="Emond-Rheault J.-G."/>
            <person name="Freschi L."/>
            <person name="Hamel J."/>
            <person name="Kukavica-Ibrulj I."/>
            <person name="Levesque R."/>
            <person name="Goodridge L."/>
        </authorList>
    </citation>
    <scope>NUCLEOTIDE SEQUENCE [LARGE SCALE GENOMIC DNA]</scope>
    <source>
        <strain evidence="2 3">S1285</strain>
    </source>
</reference>
<name>A0A2S4S1W1_CITAM</name>
<evidence type="ECO:0000313" key="2">
    <source>
        <dbReference type="EMBL" id="POU67854.1"/>
    </source>
</evidence>
<gene>
    <name evidence="2" type="ORF">C3430_01840</name>
</gene>
<evidence type="ECO:0000256" key="1">
    <source>
        <dbReference type="SAM" id="Phobius"/>
    </source>
</evidence>
<dbReference type="AlphaFoldDB" id="A0A2S4S1W1"/>
<keyword evidence="1" id="KW-0472">Membrane</keyword>
<feature type="transmembrane region" description="Helical" evidence="1">
    <location>
        <begin position="42"/>
        <end position="59"/>
    </location>
</feature>
<organism evidence="2 3">
    <name type="scientific">Citrobacter amalonaticus</name>
    <dbReference type="NCBI Taxonomy" id="35703"/>
    <lineage>
        <taxon>Bacteria</taxon>
        <taxon>Pseudomonadati</taxon>
        <taxon>Pseudomonadota</taxon>
        <taxon>Gammaproteobacteria</taxon>
        <taxon>Enterobacterales</taxon>
        <taxon>Enterobacteriaceae</taxon>
        <taxon>Citrobacter</taxon>
    </lineage>
</organism>
<protein>
    <submittedName>
        <fullName evidence="2">Uncharacterized protein</fullName>
    </submittedName>
</protein>
<dbReference type="EMBL" id="PQLX01000001">
    <property type="protein sequence ID" value="POU67854.1"/>
    <property type="molecule type" value="Genomic_DNA"/>
</dbReference>
<sequence length="60" mass="6553">MVVSLTFNYEIVFLCLSAKLSGQAGRRQASLIGGVRYPENEALIHIFFIVSAIGLVARLV</sequence>
<keyword evidence="1" id="KW-0812">Transmembrane</keyword>
<dbReference type="Proteomes" id="UP000237003">
    <property type="component" value="Unassembled WGS sequence"/>
</dbReference>
<evidence type="ECO:0000313" key="3">
    <source>
        <dbReference type="Proteomes" id="UP000237003"/>
    </source>
</evidence>
<accession>A0A2S4S1W1</accession>
<proteinExistence type="predicted"/>
<comment type="caution">
    <text evidence="2">The sequence shown here is derived from an EMBL/GenBank/DDBJ whole genome shotgun (WGS) entry which is preliminary data.</text>
</comment>
<keyword evidence="1" id="KW-1133">Transmembrane helix</keyword>